<dbReference type="EMBL" id="CP042201">
    <property type="protein sequence ID" value="QDS77206.1"/>
    <property type="molecule type" value="Genomic_DNA"/>
</dbReference>
<proteinExistence type="predicted"/>
<feature type="region of interest" description="Disordered" evidence="1">
    <location>
        <begin position="286"/>
        <end position="306"/>
    </location>
</feature>
<evidence type="ECO:0000313" key="3">
    <source>
        <dbReference type="Proteomes" id="UP000316270"/>
    </source>
</evidence>
<dbReference type="STRING" id="50376.A0A517LNN7"/>
<dbReference type="Gene3D" id="1.20.1280.50">
    <property type="match status" value="1"/>
</dbReference>
<feature type="compositionally biased region" description="Low complexity" evidence="1">
    <location>
        <begin position="286"/>
        <end position="297"/>
    </location>
</feature>
<evidence type="ECO:0000313" key="2">
    <source>
        <dbReference type="EMBL" id="QDS77206.1"/>
    </source>
</evidence>
<protein>
    <submittedName>
        <fullName evidence="2">Uncharacterized protein</fullName>
    </submittedName>
</protein>
<accession>A0A517LNN7</accession>
<evidence type="ECO:0000256" key="1">
    <source>
        <dbReference type="SAM" id="MobiDB-lite"/>
    </source>
</evidence>
<keyword evidence="3" id="KW-1185">Reference proteome</keyword>
<organism evidence="2 3">
    <name type="scientific">Venturia effusa</name>
    <dbReference type="NCBI Taxonomy" id="50376"/>
    <lineage>
        <taxon>Eukaryota</taxon>
        <taxon>Fungi</taxon>
        <taxon>Dikarya</taxon>
        <taxon>Ascomycota</taxon>
        <taxon>Pezizomycotina</taxon>
        <taxon>Dothideomycetes</taxon>
        <taxon>Pleosporomycetidae</taxon>
        <taxon>Venturiales</taxon>
        <taxon>Venturiaceae</taxon>
        <taxon>Venturia</taxon>
    </lineage>
</organism>
<reference evidence="2 3" key="1">
    <citation type="submission" date="2019-07" db="EMBL/GenBank/DDBJ databases">
        <title>Finished genome of Venturia effusa.</title>
        <authorList>
            <person name="Young C.A."/>
            <person name="Cox M.P."/>
            <person name="Ganley A.R.D."/>
            <person name="David W.J."/>
        </authorList>
    </citation>
    <scope>NUCLEOTIDE SEQUENCE [LARGE SCALE GENOMIC DNA]</scope>
    <source>
        <strain evidence="3">albino</strain>
    </source>
</reference>
<dbReference type="AlphaFoldDB" id="A0A517LNN7"/>
<dbReference type="Proteomes" id="UP000316270">
    <property type="component" value="Chromosome 17"/>
</dbReference>
<sequence>MPSMTRLQSLVASVPTLQDRSLSLPNELLLQIFGYVVDLDGDPPSVSKILLEPSLDLTRHEHQPLKTLSLVCQRWRLILLPNVFRYARVTLSRVPRWVCLCTSLAEEITRTGHRDGSQHTRNLIDSIYSRTETSPSRAITSNDPNNPMNMEYIDDDDSDLLSLSKTYVHWLPSIRGEVETFMKFVREKDLHTEIKSLVLQTDQELTPHPTAVEQTVIVQQVNIIWKTFLNTLRLGRLVIAAPPSTMAALTSTRDSLESWTFEMPLHYLCFSCKAWKKREVMEKLSFSPPSSPDSSPSTKRPKRVQARPHNIRPWTQMIYNEGTMLPGYAHYEWNFNCPPLILPILLNFIHRECNYIRHDLTCDRSPNITSLTYISNFPFAEHVKSISLELTQFKNLRDVTIKFAEMDYLDDENSRLGRGQTSDVWKEWEDSYKNIVKHFLKSARAGVSVECLDTVHTRLLEDVDKIMKENSLVEQGPMAGRSFLQAEIEGVGSERKGRWVRKDI</sequence>
<gene>
    <name evidence="2" type="ORF">FKW77_002697</name>
</gene>
<name>A0A517LNN7_9PEZI</name>
<dbReference type="OrthoDB" id="5296720at2759"/>